<accession>A0A4V6CUF6</accession>
<gene>
    <name evidence="1" type="ORF">FDP08_12850</name>
</gene>
<sequence length="155" mass="17504">MSNLEDLREAFGVYDCEDHDVIDAILDKIFAQERTGEEHYLIKKGREVHRITLSKNVPATVLKVELNTPLDEDVCLTKFNELDSAESRNPGSWFVQQGFTVRSKNEDGHWVQYAFKSNGANNLTRSEIMEYLGIAGLSCIPNQIEETGPIVVSRS</sequence>
<comment type="caution">
    <text evidence="1">The sequence shown here is derived from an EMBL/GenBank/DDBJ whole genome shotgun (WGS) entry which is preliminary data.</text>
</comment>
<organism evidence="1 2">
    <name type="scientific">Marinobacter panjinensis</name>
    <dbReference type="NCBI Taxonomy" id="2576384"/>
    <lineage>
        <taxon>Bacteria</taxon>
        <taxon>Pseudomonadati</taxon>
        <taxon>Pseudomonadota</taxon>
        <taxon>Gammaproteobacteria</taxon>
        <taxon>Pseudomonadales</taxon>
        <taxon>Marinobacteraceae</taxon>
        <taxon>Marinobacter</taxon>
    </lineage>
</organism>
<dbReference type="AlphaFoldDB" id="A0A4V6CUF6"/>
<evidence type="ECO:0000313" key="2">
    <source>
        <dbReference type="Proteomes" id="UP000308488"/>
    </source>
</evidence>
<protein>
    <submittedName>
        <fullName evidence="1">Uncharacterized protein</fullName>
    </submittedName>
</protein>
<dbReference type="EMBL" id="SZYH01000001">
    <property type="protein sequence ID" value="TKV68915.1"/>
    <property type="molecule type" value="Genomic_DNA"/>
</dbReference>
<reference evidence="1 2" key="1">
    <citation type="submission" date="2019-05" db="EMBL/GenBank/DDBJ databases">
        <title>Marinobacter panjinensis sp. nov., a moderately halophilic bacterium isolated from sea tidal flat environment.</title>
        <authorList>
            <person name="Yang W."/>
            <person name="An M."/>
            <person name="He W."/>
            <person name="Luo X."/>
            <person name="Zhu L."/>
            <person name="Chen G."/>
            <person name="Zhang Y."/>
            <person name="Wang Y."/>
        </authorList>
    </citation>
    <scope>NUCLEOTIDE SEQUENCE [LARGE SCALE GENOMIC DNA]</scope>
    <source>
        <strain evidence="1 2">PJ-16</strain>
    </source>
</reference>
<keyword evidence="2" id="KW-1185">Reference proteome</keyword>
<evidence type="ECO:0000313" key="1">
    <source>
        <dbReference type="EMBL" id="TKV68915.1"/>
    </source>
</evidence>
<dbReference type="RefSeq" id="WP_137436532.1">
    <property type="nucleotide sequence ID" value="NZ_JANRHC010000002.1"/>
</dbReference>
<name>A0A4V6CUF6_9GAMM</name>
<proteinExistence type="predicted"/>
<dbReference type="Proteomes" id="UP000308488">
    <property type="component" value="Unassembled WGS sequence"/>
</dbReference>